<dbReference type="PANTHER" id="PTHR31672:SF13">
    <property type="entry name" value="F-BOX PROTEIN CPR30-LIKE"/>
    <property type="match status" value="1"/>
</dbReference>
<dbReference type="InterPro" id="IPR036047">
    <property type="entry name" value="F-box-like_dom_sf"/>
</dbReference>
<dbReference type="NCBIfam" id="TIGR01640">
    <property type="entry name" value="F_box_assoc_1"/>
    <property type="match status" value="1"/>
</dbReference>
<dbReference type="Pfam" id="PF00646">
    <property type="entry name" value="F-box"/>
    <property type="match status" value="1"/>
</dbReference>
<protein>
    <recommendedName>
        <fullName evidence="5">F-box domain-containing protein</fullName>
    </recommendedName>
</protein>
<dbReference type="InterPro" id="IPR013187">
    <property type="entry name" value="F-box-assoc_dom_typ3"/>
</dbReference>
<name>A0AAV3RBI7_LITER</name>
<dbReference type="AlphaFoldDB" id="A0AAV3RBI7"/>
<feature type="domain" description="F-box" evidence="1">
    <location>
        <begin position="47"/>
        <end position="87"/>
    </location>
</feature>
<reference evidence="3 4" key="1">
    <citation type="submission" date="2024-01" db="EMBL/GenBank/DDBJ databases">
        <title>The complete chloroplast genome sequence of Lithospermum erythrorhizon: insights into the phylogenetic relationship among Boraginaceae species and the maternal lineages of purple gromwells.</title>
        <authorList>
            <person name="Okada T."/>
            <person name="Watanabe K."/>
        </authorList>
    </citation>
    <scope>NUCLEOTIDE SEQUENCE [LARGE SCALE GENOMIC DNA]</scope>
</reference>
<organism evidence="3 4">
    <name type="scientific">Lithospermum erythrorhizon</name>
    <name type="common">Purple gromwell</name>
    <name type="synonym">Lithospermum officinale var. erythrorhizon</name>
    <dbReference type="NCBI Taxonomy" id="34254"/>
    <lineage>
        <taxon>Eukaryota</taxon>
        <taxon>Viridiplantae</taxon>
        <taxon>Streptophyta</taxon>
        <taxon>Embryophyta</taxon>
        <taxon>Tracheophyta</taxon>
        <taxon>Spermatophyta</taxon>
        <taxon>Magnoliopsida</taxon>
        <taxon>eudicotyledons</taxon>
        <taxon>Gunneridae</taxon>
        <taxon>Pentapetalae</taxon>
        <taxon>asterids</taxon>
        <taxon>lamiids</taxon>
        <taxon>Boraginales</taxon>
        <taxon>Boraginaceae</taxon>
        <taxon>Boraginoideae</taxon>
        <taxon>Lithospermeae</taxon>
        <taxon>Lithospermum</taxon>
    </lineage>
</organism>
<feature type="domain" description="F-box associated beta-propeller type 3" evidence="2">
    <location>
        <begin position="163"/>
        <end position="266"/>
    </location>
</feature>
<evidence type="ECO:0008006" key="5">
    <source>
        <dbReference type="Google" id="ProtNLM"/>
    </source>
</evidence>
<evidence type="ECO:0000259" key="1">
    <source>
        <dbReference type="Pfam" id="PF00646"/>
    </source>
</evidence>
<evidence type="ECO:0000259" key="2">
    <source>
        <dbReference type="Pfam" id="PF08268"/>
    </source>
</evidence>
<accession>A0AAV3RBI7</accession>
<proteinExistence type="predicted"/>
<gene>
    <name evidence="3" type="ORF">LIER_27223</name>
</gene>
<evidence type="ECO:0000313" key="3">
    <source>
        <dbReference type="EMBL" id="GAA0173650.1"/>
    </source>
</evidence>
<dbReference type="InterPro" id="IPR001810">
    <property type="entry name" value="F-box_dom"/>
</dbReference>
<dbReference type="EMBL" id="BAABME010008705">
    <property type="protein sequence ID" value="GAA0173650.1"/>
    <property type="molecule type" value="Genomic_DNA"/>
</dbReference>
<dbReference type="Pfam" id="PF08268">
    <property type="entry name" value="FBA_3"/>
    <property type="match status" value="1"/>
</dbReference>
<dbReference type="PANTHER" id="PTHR31672">
    <property type="entry name" value="BNACNNG10540D PROTEIN"/>
    <property type="match status" value="1"/>
</dbReference>
<dbReference type="InterPro" id="IPR017451">
    <property type="entry name" value="F-box-assoc_interact_dom"/>
</dbReference>
<comment type="caution">
    <text evidence="3">The sequence shown here is derived from an EMBL/GenBank/DDBJ whole genome shotgun (WGS) entry which is preliminary data.</text>
</comment>
<keyword evidence="4" id="KW-1185">Reference proteome</keyword>
<evidence type="ECO:0000313" key="4">
    <source>
        <dbReference type="Proteomes" id="UP001454036"/>
    </source>
</evidence>
<dbReference type="Proteomes" id="UP001454036">
    <property type="component" value="Unassembled WGS sequence"/>
</dbReference>
<sequence length="358" mass="40802">MKTRSGFETNVKKPELKTIWLHPKGRRPRRNRTTLLRSSSNKFGKTLPNIPFDIQLNIISRLPAKLIFGCKSLSKAFNASISEPSFTRIYHNNYYSAYSSSSLNPIFINPSSIRYGRGSNHIELELVEFQTDVYTNDNPIISKGTCFSSSTLPGRGDPDYGSSIWGQCNGLCCFLKLDSDILNLFLTNPLSGEFIKLPDPVKCDEHFWWRSMMAYGLGYCQTTERYKVLRIVTNYLGGGVTNYDTKTQIFTIGVDKKWRDVLDVNVPFNIRPTDSGPNPQSYMVAFRSALHWKVKPIRMYDGFEIEPKRGSRTHSCIRYDRRESLCASIPSSRWLPILVWYGSIDGQALFVGFDDTNG</sequence>
<dbReference type="InterPro" id="IPR050796">
    <property type="entry name" value="SCF_F-box_component"/>
</dbReference>
<dbReference type="SUPFAM" id="SSF81383">
    <property type="entry name" value="F-box domain"/>
    <property type="match status" value="1"/>
</dbReference>